<feature type="region of interest" description="Disordered" evidence="1">
    <location>
        <begin position="1"/>
        <end position="67"/>
    </location>
</feature>
<feature type="compositionally biased region" description="Basic residues" evidence="1">
    <location>
        <begin position="1"/>
        <end position="11"/>
    </location>
</feature>
<dbReference type="AlphaFoldDB" id="A0A8J3W3P7"/>
<dbReference type="Proteomes" id="UP000616724">
    <property type="component" value="Unassembled WGS sequence"/>
</dbReference>
<sequence>MRFSTRRARIRRSTDRPYHDPEPSGQNGDRPLPPFRLPYGPRPHGPPYGMGGGALTGATRREKLGYD</sequence>
<name>A0A8J3W3P7_9ACTN</name>
<gene>
    <name evidence="2" type="ORF">Plo01_14460</name>
</gene>
<feature type="compositionally biased region" description="Basic and acidic residues" evidence="1">
    <location>
        <begin position="12"/>
        <end position="22"/>
    </location>
</feature>
<feature type="compositionally biased region" description="Pro residues" evidence="1">
    <location>
        <begin position="31"/>
        <end position="46"/>
    </location>
</feature>
<comment type="caution">
    <text evidence="2">The sequence shown here is derived from an EMBL/GenBank/DDBJ whole genome shotgun (WGS) entry which is preliminary data.</text>
</comment>
<organism evidence="2 3">
    <name type="scientific">Planobispora longispora</name>
    <dbReference type="NCBI Taxonomy" id="28887"/>
    <lineage>
        <taxon>Bacteria</taxon>
        <taxon>Bacillati</taxon>
        <taxon>Actinomycetota</taxon>
        <taxon>Actinomycetes</taxon>
        <taxon>Streptosporangiales</taxon>
        <taxon>Streptosporangiaceae</taxon>
        <taxon>Planobispora</taxon>
    </lineage>
</organism>
<proteinExistence type="predicted"/>
<evidence type="ECO:0000313" key="2">
    <source>
        <dbReference type="EMBL" id="GIH75017.1"/>
    </source>
</evidence>
<accession>A0A8J3W3P7</accession>
<evidence type="ECO:0000256" key="1">
    <source>
        <dbReference type="SAM" id="MobiDB-lite"/>
    </source>
</evidence>
<evidence type="ECO:0000313" key="3">
    <source>
        <dbReference type="Proteomes" id="UP000616724"/>
    </source>
</evidence>
<dbReference type="EMBL" id="BOOH01000014">
    <property type="protein sequence ID" value="GIH75017.1"/>
    <property type="molecule type" value="Genomic_DNA"/>
</dbReference>
<keyword evidence="3" id="KW-1185">Reference proteome</keyword>
<protein>
    <submittedName>
        <fullName evidence="2">Uncharacterized protein</fullName>
    </submittedName>
</protein>
<reference evidence="2 3" key="1">
    <citation type="submission" date="2021-01" db="EMBL/GenBank/DDBJ databases">
        <title>Whole genome shotgun sequence of Planobispora longispora NBRC 13918.</title>
        <authorList>
            <person name="Komaki H."/>
            <person name="Tamura T."/>
        </authorList>
    </citation>
    <scope>NUCLEOTIDE SEQUENCE [LARGE SCALE GENOMIC DNA]</scope>
    <source>
        <strain evidence="2 3">NBRC 13918</strain>
    </source>
</reference>